<evidence type="ECO:0000256" key="1">
    <source>
        <dbReference type="ARBA" id="ARBA00004123"/>
    </source>
</evidence>
<dbReference type="OrthoDB" id="205794at2759"/>
<accession>A0A250WWL0</accession>
<keyword evidence="9" id="KW-1185">Reference proteome</keyword>
<name>A0A250WWL0_9CHLO</name>
<dbReference type="AlphaFoldDB" id="A0A250WWL0"/>
<dbReference type="Pfam" id="PF05700">
    <property type="entry name" value="BCAS2"/>
    <property type="match status" value="1"/>
</dbReference>
<evidence type="ECO:0008006" key="10">
    <source>
        <dbReference type="Google" id="ProtNLM"/>
    </source>
</evidence>
<dbReference type="GO" id="GO:0000974">
    <property type="term" value="C:Prp19 complex"/>
    <property type="evidence" value="ECO:0007669"/>
    <property type="project" value="TreeGrafter"/>
</dbReference>
<evidence type="ECO:0000256" key="7">
    <source>
        <dbReference type="SAM" id="Coils"/>
    </source>
</evidence>
<dbReference type="GO" id="GO:0008380">
    <property type="term" value="P:RNA splicing"/>
    <property type="evidence" value="ECO:0007669"/>
    <property type="project" value="UniProtKB-KW"/>
</dbReference>
<gene>
    <name evidence="8" type="ORF">CEUSTIGMA_g2645.t1</name>
</gene>
<dbReference type="InterPro" id="IPR008409">
    <property type="entry name" value="SPF27"/>
</dbReference>
<dbReference type="STRING" id="1157962.A0A250WWL0"/>
<dbReference type="GO" id="GO:0071011">
    <property type="term" value="C:precatalytic spliceosome"/>
    <property type="evidence" value="ECO:0007669"/>
    <property type="project" value="TreeGrafter"/>
</dbReference>
<keyword evidence="6" id="KW-0539">Nucleus</keyword>
<dbReference type="PANTHER" id="PTHR13296">
    <property type="entry name" value="BCAS2 PROTEIN"/>
    <property type="match status" value="1"/>
</dbReference>
<organism evidence="8 9">
    <name type="scientific">Chlamydomonas eustigma</name>
    <dbReference type="NCBI Taxonomy" id="1157962"/>
    <lineage>
        <taxon>Eukaryota</taxon>
        <taxon>Viridiplantae</taxon>
        <taxon>Chlorophyta</taxon>
        <taxon>core chlorophytes</taxon>
        <taxon>Chlorophyceae</taxon>
        <taxon>CS clade</taxon>
        <taxon>Chlamydomonadales</taxon>
        <taxon>Chlamydomonadaceae</taxon>
        <taxon>Chlamydomonas</taxon>
    </lineage>
</organism>
<keyword evidence="5" id="KW-0508">mRNA splicing</keyword>
<dbReference type="PANTHER" id="PTHR13296:SF0">
    <property type="entry name" value="PRE-MRNA-SPLICING FACTOR SPF27"/>
    <property type="match status" value="1"/>
</dbReference>
<evidence type="ECO:0000313" key="9">
    <source>
        <dbReference type="Proteomes" id="UP000232323"/>
    </source>
</evidence>
<comment type="similarity">
    <text evidence="2">Belongs to the SPF27 family.</text>
</comment>
<protein>
    <recommendedName>
        <fullName evidence="10">Pre-mRNA-splicing factor SPF27</fullName>
    </recommendedName>
</protein>
<evidence type="ECO:0000256" key="5">
    <source>
        <dbReference type="ARBA" id="ARBA00023187"/>
    </source>
</evidence>
<evidence type="ECO:0000313" key="8">
    <source>
        <dbReference type="EMBL" id="GAX75201.1"/>
    </source>
</evidence>
<dbReference type="EMBL" id="BEGY01000011">
    <property type="protein sequence ID" value="GAX75201.1"/>
    <property type="molecule type" value="Genomic_DNA"/>
</dbReference>
<feature type="coiled-coil region" evidence="7">
    <location>
        <begin position="158"/>
        <end position="217"/>
    </location>
</feature>
<evidence type="ECO:0000256" key="2">
    <source>
        <dbReference type="ARBA" id="ARBA00010788"/>
    </source>
</evidence>
<sequence>MAKVLALENAAYGQSSGWRKGEDLVDALPYIDTLPPELKQQVDALIEEELKKSTKKPADYLREMPPMPTTAFEGHPMLANEFERVKSKAPMAPLDMTRYRLEAPAATKRHDFGAWKASVDNAHSQLEHQYLRITNLELMLKYGDKNWRAQGQLVDSLVKQYETELAETKKQITAVNLERKLQQTAAGNELRKAETEYQELVLKNIEIEIACDRLEKEISGNVTMQQQE</sequence>
<keyword evidence="7" id="KW-0175">Coiled coil</keyword>
<comment type="subcellular location">
    <subcellularLocation>
        <location evidence="1">Nucleus</location>
    </subcellularLocation>
</comment>
<dbReference type="GO" id="GO:0006397">
    <property type="term" value="P:mRNA processing"/>
    <property type="evidence" value="ECO:0007669"/>
    <property type="project" value="UniProtKB-KW"/>
</dbReference>
<comment type="caution">
    <text evidence="8">The sequence shown here is derived from an EMBL/GenBank/DDBJ whole genome shotgun (WGS) entry which is preliminary data.</text>
</comment>
<proteinExistence type="inferred from homology"/>
<keyword evidence="3" id="KW-0507">mRNA processing</keyword>
<evidence type="ECO:0000256" key="3">
    <source>
        <dbReference type="ARBA" id="ARBA00022664"/>
    </source>
</evidence>
<dbReference type="Proteomes" id="UP000232323">
    <property type="component" value="Unassembled WGS sequence"/>
</dbReference>
<keyword evidence="4" id="KW-0747">Spliceosome</keyword>
<evidence type="ECO:0000256" key="4">
    <source>
        <dbReference type="ARBA" id="ARBA00022728"/>
    </source>
</evidence>
<evidence type="ECO:0000256" key="6">
    <source>
        <dbReference type="ARBA" id="ARBA00023242"/>
    </source>
</evidence>
<reference evidence="8 9" key="1">
    <citation type="submission" date="2017-08" db="EMBL/GenBank/DDBJ databases">
        <title>Acidophilic green algal genome provides insights into adaptation to an acidic environment.</title>
        <authorList>
            <person name="Hirooka S."/>
            <person name="Hirose Y."/>
            <person name="Kanesaki Y."/>
            <person name="Higuchi S."/>
            <person name="Fujiwara T."/>
            <person name="Onuma R."/>
            <person name="Era A."/>
            <person name="Ohbayashi R."/>
            <person name="Uzuka A."/>
            <person name="Nozaki H."/>
            <person name="Yoshikawa H."/>
            <person name="Miyagishima S.Y."/>
        </authorList>
    </citation>
    <scope>NUCLEOTIDE SEQUENCE [LARGE SCALE GENOMIC DNA]</scope>
    <source>
        <strain evidence="8 9">NIES-2499</strain>
    </source>
</reference>
<dbReference type="GO" id="GO:0071013">
    <property type="term" value="C:catalytic step 2 spliceosome"/>
    <property type="evidence" value="ECO:0007669"/>
    <property type="project" value="TreeGrafter"/>
</dbReference>